<keyword evidence="2" id="KW-1133">Transmembrane helix</keyword>
<feature type="transmembrane region" description="Helical" evidence="2">
    <location>
        <begin position="262"/>
        <end position="284"/>
    </location>
</feature>
<evidence type="ECO:0000256" key="1">
    <source>
        <dbReference type="SAM" id="MobiDB-lite"/>
    </source>
</evidence>
<reference evidence="3 4" key="1">
    <citation type="submission" date="2016-03" db="EMBL/GenBank/DDBJ databases">
        <authorList>
            <person name="Ploux O."/>
        </authorList>
    </citation>
    <scope>NUCLEOTIDE SEQUENCE [LARGE SCALE GENOMIC DNA]</scope>
    <source>
        <strain evidence="3 4">UAMH 11012</strain>
    </source>
</reference>
<dbReference type="EMBL" id="FJOG01000053">
    <property type="protein sequence ID" value="CZR68332.1"/>
    <property type="molecule type" value="Genomic_DNA"/>
</dbReference>
<proteinExistence type="predicted"/>
<evidence type="ECO:0000256" key="2">
    <source>
        <dbReference type="SAM" id="Phobius"/>
    </source>
</evidence>
<keyword evidence="4" id="KW-1185">Reference proteome</keyword>
<feature type="transmembrane region" description="Helical" evidence="2">
    <location>
        <begin position="126"/>
        <end position="151"/>
    </location>
</feature>
<organism evidence="3 4">
    <name type="scientific">Phialocephala subalpina</name>
    <dbReference type="NCBI Taxonomy" id="576137"/>
    <lineage>
        <taxon>Eukaryota</taxon>
        <taxon>Fungi</taxon>
        <taxon>Dikarya</taxon>
        <taxon>Ascomycota</taxon>
        <taxon>Pezizomycotina</taxon>
        <taxon>Leotiomycetes</taxon>
        <taxon>Helotiales</taxon>
        <taxon>Mollisiaceae</taxon>
        <taxon>Phialocephala</taxon>
        <taxon>Phialocephala fortinii species complex</taxon>
    </lineage>
</organism>
<accession>A0A1L7XTH5</accession>
<feature type="transmembrane region" description="Helical" evidence="2">
    <location>
        <begin position="202"/>
        <end position="224"/>
    </location>
</feature>
<dbReference type="Proteomes" id="UP000184330">
    <property type="component" value="Unassembled WGS sequence"/>
</dbReference>
<feature type="compositionally biased region" description="Basic residues" evidence="1">
    <location>
        <begin position="185"/>
        <end position="196"/>
    </location>
</feature>
<evidence type="ECO:0000313" key="4">
    <source>
        <dbReference type="Proteomes" id="UP000184330"/>
    </source>
</evidence>
<gene>
    <name evidence="3" type="ORF">PAC_18231</name>
</gene>
<dbReference type="OrthoDB" id="3519019at2759"/>
<evidence type="ECO:0000313" key="3">
    <source>
        <dbReference type="EMBL" id="CZR68332.1"/>
    </source>
</evidence>
<keyword evidence="2" id="KW-0812">Transmembrane</keyword>
<dbReference type="AlphaFoldDB" id="A0A1L7XTH5"/>
<protein>
    <submittedName>
        <fullName evidence="3">Uncharacterized protein</fullName>
    </submittedName>
</protein>
<name>A0A1L7XTH5_9HELO</name>
<keyword evidence="2" id="KW-0472">Membrane</keyword>
<feature type="transmembrane region" description="Helical" evidence="2">
    <location>
        <begin position="7"/>
        <end position="27"/>
    </location>
</feature>
<feature type="region of interest" description="Disordered" evidence="1">
    <location>
        <begin position="157"/>
        <end position="196"/>
    </location>
</feature>
<sequence>MRKRATFTTLFILVLSIVSTTFVFLALTSKEWAIQKYYLNSEGEIGNGANWTKPSCHANRSPFYRCEVPDLNTDTNTCPDPSCKWYRAYGKGATSCILASESHNQPDSPNVGGEQECQEVHWSGNLQIAACVFITIGLILLLPISLANLLVSTNPNSANKPDVDQAAQEAHDRELTSEATQVTKAKPRHRHSRRHHSRLSPITPYLVLLAILSLYIGASLQIFAQFFGVLGLTVNATPTAGQVENNNSDFLGSTPWMMDKALTAYATVTWTLAVTAATLMGLVYRIPRWPKLI</sequence>